<protein>
    <submittedName>
        <fullName evidence="1">CDP-glycerol:Poly(Glycerophosphate) glycerophosphotransferase</fullName>
    </submittedName>
</protein>
<evidence type="ECO:0000313" key="2">
    <source>
        <dbReference type="Proteomes" id="UP000004210"/>
    </source>
</evidence>
<dbReference type="Gene3D" id="3.40.50.12580">
    <property type="match status" value="1"/>
</dbReference>
<dbReference type="InterPro" id="IPR043148">
    <property type="entry name" value="TagF_C"/>
</dbReference>
<dbReference type="STRING" id="1163408.UU9_13488"/>
<dbReference type="GO" id="GO:0016020">
    <property type="term" value="C:membrane"/>
    <property type="evidence" value="ECO:0007669"/>
    <property type="project" value="InterPro"/>
</dbReference>
<dbReference type="AlphaFoldDB" id="I4VLP1"/>
<gene>
    <name evidence="1" type="ORF">UU9_13488</name>
</gene>
<reference evidence="1 2" key="1">
    <citation type="journal article" date="2012" name="J. Bacteriol.">
        <title>Genome sequences for six rhodanobacter strains, isolated from soils and the terrestrial subsurface, with variable denitrification capabilities.</title>
        <authorList>
            <person name="Kostka J.E."/>
            <person name="Green S.J."/>
            <person name="Rishishwar L."/>
            <person name="Prakash O."/>
            <person name="Katz L.S."/>
            <person name="Marino-Ramirez L."/>
            <person name="Jordan I.K."/>
            <person name="Munk C."/>
            <person name="Ivanova N."/>
            <person name="Mikhailova N."/>
            <person name="Watson D.B."/>
            <person name="Brown S.D."/>
            <person name="Palumbo A.V."/>
            <person name="Brooks S.C."/>
        </authorList>
    </citation>
    <scope>NUCLEOTIDE SEQUENCE [LARGE SCALE GENOMIC DNA]</scope>
    <source>
        <strain evidence="2">Jip2T</strain>
    </source>
</reference>
<dbReference type="InterPro" id="IPR016886">
    <property type="entry name" value="UCP028458_glyceroPtfrase"/>
</dbReference>
<dbReference type="eggNOG" id="COG1887">
    <property type="taxonomic scope" value="Bacteria"/>
</dbReference>
<dbReference type="InterPro" id="IPR007554">
    <property type="entry name" value="Glycerophosphate_synth"/>
</dbReference>
<keyword evidence="1" id="KW-0808">Transferase</keyword>
<organism evidence="1 2">
    <name type="scientific">Rhodanobacter fulvus Jip2</name>
    <dbReference type="NCBI Taxonomy" id="1163408"/>
    <lineage>
        <taxon>Bacteria</taxon>
        <taxon>Pseudomonadati</taxon>
        <taxon>Pseudomonadota</taxon>
        <taxon>Gammaproteobacteria</taxon>
        <taxon>Lysobacterales</taxon>
        <taxon>Rhodanobacteraceae</taxon>
        <taxon>Rhodanobacter</taxon>
    </lineage>
</organism>
<dbReference type="Proteomes" id="UP000004210">
    <property type="component" value="Unassembled WGS sequence"/>
</dbReference>
<dbReference type="PIRSF" id="PIRSF028458">
    <property type="entry name" value="UCP028458_glyceroPtfrase"/>
    <property type="match status" value="1"/>
</dbReference>
<dbReference type="SUPFAM" id="SSF53756">
    <property type="entry name" value="UDP-Glycosyltransferase/glycogen phosphorylase"/>
    <property type="match status" value="1"/>
</dbReference>
<comment type="caution">
    <text evidence="1">The sequence shown here is derived from an EMBL/GenBank/DDBJ whole genome shotgun (WGS) entry which is preliminary data.</text>
</comment>
<accession>I4VLP1</accession>
<dbReference type="EMBL" id="AJXU01000059">
    <property type="protein sequence ID" value="EIL88132.1"/>
    <property type="molecule type" value="Genomic_DNA"/>
</dbReference>
<dbReference type="Pfam" id="PF04464">
    <property type="entry name" value="Glyphos_transf"/>
    <property type="match status" value="1"/>
</dbReference>
<name>I4VLP1_9GAMM</name>
<sequence length="353" mass="39420">MLFWRRGVAPRSGFFMAKPHRYLLFAELSYAFEILRPLQAAALERGDEVAWFLNGPVPGNLLPGERLLRTTAEVRAFNPDAVLVPGNEVPLSFPGLKVQVFHGLGIEKKGHFRIRGMFDLFCTFGPLTTAPFEQLARQHGWFKVVETGWPKTDVLLRTPAAARAEGDEKRILYAPTFSPSLTSAPALAAAIADIVARRPWRWTVKFHPKMAEEFAAPLRAIHGDNYEIVSTTALAPLLQDADVLLTDTSSVAAEFMLLDKPVVAFRNRLPGPHLVNVDDPAALEHSLEAALGGDDPSREARREYAHAMQPLRDGRSSERVLDAVEAMLATGRGDLKRKPLSLLRRFKYWRKLR</sequence>
<dbReference type="GO" id="GO:0047355">
    <property type="term" value="F:CDP-glycerol glycerophosphotransferase activity"/>
    <property type="evidence" value="ECO:0007669"/>
    <property type="project" value="InterPro"/>
</dbReference>
<evidence type="ECO:0000313" key="1">
    <source>
        <dbReference type="EMBL" id="EIL88132.1"/>
    </source>
</evidence>
<proteinExistence type="predicted"/>
<dbReference type="PATRIC" id="fig|1163408.3.peg.2736"/>
<keyword evidence="2" id="KW-1185">Reference proteome</keyword>